<evidence type="ECO:0000313" key="2">
    <source>
        <dbReference type="Proteomes" id="UP000092444"/>
    </source>
</evidence>
<accession>A0A1B0FHE9</accession>
<proteinExistence type="predicted"/>
<protein>
    <submittedName>
        <fullName evidence="1">Uncharacterized protein</fullName>
    </submittedName>
</protein>
<dbReference type="EnsemblMetazoa" id="GMOY003167-RA">
    <property type="protein sequence ID" value="GMOY003167-PA"/>
    <property type="gene ID" value="GMOY003167"/>
</dbReference>
<reference evidence="1" key="1">
    <citation type="submission" date="2020-05" db="UniProtKB">
        <authorList>
            <consortium name="EnsemblMetazoa"/>
        </authorList>
    </citation>
    <scope>IDENTIFICATION</scope>
    <source>
        <strain evidence="1">Yale</strain>
    </source>
</reference>
<sequence length="19" mass="2147">MVSVLLVCYHRLPSALAHH</sequence>
<dbReference type="AlphaFoldDB" id="A0A1B0FHE9"/>
<name>A0A1B0FHE9_GLOMM</name>
<dbReference type="EMBL" id="CCAG010017659">
    <property type="status" value="NOT_ANNOTATED_CDS"/>
    <property type="molecule type" value="Genomic_DNA"/>
</dbReference>
<dbReference type="VEuPathDB" id="VectorBase:GMOY003167"/>
<keyword evidence="2" id="KW-1185">Reference proteome</keyword>
<evidence type="ECO:0000313" key="1">
    <source>
        <dbReference type="EnsemblMetazoa" id="GMOY003167-PA"/>
    </source>
</evidence>
<organism evidence="1 2">
    <name type="scientific">Glossina morsitans morsitans</name>
    <name type="common">Savannah tsetse fly</name>
    <dbReference type="NCBI Taxonomy" id="37546"/>
    <lineage>
        <taxon>Eukaryota</taxon>
        <taxon>Metazoa</taxon>
        <taxon>Ecdysozoa</taxon>
        <taxon>Arthropoda</taxon>
        <taxon>Hexapoda</taxon>
        <taxon>Insecta</taxon>
        <taxon>Pterygota</taxon>
        <taxon>Neoptera</taxon>
        <taxon>Endopterygota</taxon>
        <taxon>Diptera</taxon>
        <taxon>Brachycera</taxon>
        <taxon>Muscomorpha</taxon>
        <taxon>Hippoboscoidea</taxon>
        <taxon>Glossinidae</taxon>
        <taxon>Glossina</taxon>
    </lineage>
</organism>
<dbReference type="Proteomes" id="UP000092444">
    <property type="component" value="Unassembled WGS sequence"/>
</dbReference>